<dbReference type="AlphaFoldDB" id="S7PY36"/>
<reference evidence="3 4" key="1">
    <citation type="journal article" date="2012" name="Science">
        <title>The Paleozoic origin of enzymatic lignin decomposition reconstructed from 31 fungal genomes.</title>
        <authorList>
            <person name="Floudas D."/>
            <person name="Binder M."/>
            <person name="Riley R."/>
            <person name="Barry K."/>
            <person name="Blanchette R.A."/>
            <person name="Henrissat B."/>
            <person name="Martinez A.T."/>
            <person name="Otillar R."/>
            <person name="Spatafora J.W."/>
            <person name="Yadav J.S."/>
            <person name="Aerts A."/>
            <person name="Benoit I."/>
            <person name="Boyd A."/>
            <person name="Carlson A."/>
            <person name="Copeland A."/>
            <person name="Coutinho P.M."/>
            <person name="de Vries R.P."/>
            <person name="Ferreira P."/>
            <person name="Findley K."/>
            <person name="Foster B."/>
            <person name="Gaskell J."/>
            <person name="Glotzer D."/>
            <person name="Gorecki P."/>
            <person name="Heitman J."/>
            <person name="Hesse C."/>
            <person name="Hori C."/>
            <person name="Igarashi K."/>
            <person name="Jurgens J.A."/>
            <person name="Kallen N."/>
            <person name="Kersten P."/>
            <person name="Kohler A."/>
            <person name="Kuees U."/>
            <person name="Kumar T.K.A."/>
            <person name="Kuo A."/>
            <person name="LaButti K."/>
            <person name="Larrondo L.F."/>
            <person name="Lindquist E."/>
            <person name="Ling A."/>
            <person name="Lombard V."/>
            <person name="Lucas S."/>
            <person name="Lundell T."/>
            <person name="Martin R."/>
            <person name="McLaughlin D.J."/>
            <person name="Morgenstern I."/>
            <person name="Morin E."/>
            <person name="Murat C."/>
            <person name="Nagy L.G."/>
            <person name="Nolan M."/>
            <person name="Ohm R.A."/>
            <person name="Patyshakuliyeva A."/>
            <person name="Rokas A."/>
            <person name="Ruiz-Duenas F.J."/>
            <person name="Sabat G."/>
            <person name="Salamov A."/>
            <person name="Samejima M."/>
            <person name="Schmutz J."/>
            <person name="Slot J.C."/>
            <person name="St John F."/>
            <person name="Stenlid J."/>
            <person name="Sun H."/>
            <person name="Sun S."/>
            <person name="Syed K."/>
            <person name="Tsang A."/>
            <person name="Wiebenga A."/>
            <person name="Young D."/>
            <person name="Pisabarro A."/>
            <person name="Eastwood D.C."/>
            <person name="Martin F."/>
            <person name="Cullen D."/>
            <person name="Grigoriev I.V."/>
            <person name="Hibbett D.S."/>
        </authorList>
    </citation>
    <scope>NUCLEOTIDE SEQUENCE [LARGE SCALE GENOMIC DNA]</scope>
    <source>
        <strain evidence="3 4">ATCC 11539</strain>
    </source>
</reference>
<dbReference type="Gene3D" id="3.40.50.300">
    <property type="entry name" value="P-loop containing nucleotide triphosphate hydrolases"/>
    <property type="match status" value="1"/>
</dbReference>
<evidence type="ECO:0000259" key="2">
    <source>
        <dbReference type="Pfam" id="PF24883"/>
    </source>
</evidence>
<dbReference type="HOGENOM" id="CLU_000288_6_8_1"/>
<organism evidence="3 4">
    <name type="scientific">Gloeophyllum trabeum (strain ATCC 11539 / FP-39264 / Madison 617)</name>
    <name type="common">Brown rot fungus</name>
    <dbReference type="NCBI Taxonomy" id="670483"/>
    <lineage>
        <taxon>Eukaryota</taxon>
        <taxon>Fungi</taxon>
        <taxon>Dikarya</taxon>
        <taxon>Basidiomycota</taxon>
        <taxon>Agaricomycotina</taxon>
        <taxon>Agaricomycetes</taxon>
        <taxon>Gloeophyllales</taxon>
        <taxon>Gloeophyllaceae</taxon>
        <taxon>Gloeophyllum</taxon>
    </lineage>
</organism>
<evidence type="ECO:0000313" key="4">
    <source>
        <dbReference type="Proteomes" id="UP000030669"/>
    </source>
</evidence>
<name>S7PY36_GLOTA</name>
<proteinExistence type="predicted"/>
<evidence type="ECO:0000313" key="3">
    <source>
        <dbReference type="EMBL" id="EPQ52267.1"/>
    </source>
</evidence>
<dbReference type="GeneID" id="19304921"/>
<dbReference type="KEGG" id="gtr:GLOTRDRAFT_16843"/>
<dbReference type="Pfam" id="PF24883">
    <property type="entry name" value="NPHP3_N"/>
    <property type="match status" value="1"/>
</dbReference>
<feature type="non-terminal residue" evidence="3">
    <location>
        <position position="160"/>
    </location>
</feature>
<dbReference type="OMA" id="CKDVEQY"/>
<dbReference type="SUPFAM" id="SSF52540">
    <property type="entry name" value="P-loop containing nucleoside triphosphate hydrolases"/>
    <property type="match status" value="1"/>
</dbReference>
<gene>
    <name evidence="3" type="ORF">GLOTRDRAFT_16843</name>
</gene>
<feature type="non-terminal residue" evidence="3">
    <location>
        <position position="1"/>
    </location>
</feature>
<sequence>CQYGTRSSLINAIVEWALSRHHDKKFIWLYGPPGLGKSAVAATVADSICQRGRLGAAYFFDRTSKDRCDLSGCLESLTYQLSQFSAPFGRAVARTMQETPGIVHASLKTRFHELLMKPASVLGDVREPTTIVIDGLDECEDLHARRELLSILTDELPFMP</sequence>
<dbReference type="InterPro" id="IPR056884">
    <property type="entry name" value="NPHP3-like_N"/>
</dbReference>
<dbReference type="Proteomes" id="UP000030669">
    <property type="component" value="Unassembled WGS sequence"/>
</dbReference>
<dbReference type="EMBL" id="KB469308">
    <property type="protein sequence ID" value="EPQ52267.1"/>
    <property type="molecule type" value="Genomic_DNA"/>
</dbReference>
<dbReference type="PANTHER" id="PTHR10039">
    <property type="entry name" value="AMELOGENIN"/>
    <property type="match status" value="1"/>
</dbReference>
<keyword evidence="4" id="KW-1185">Reference proteome</keyword>
<dbReference type="InterPro" id="IPR027417">
    <property type="entry name" value="P-loop_NTPase"/>
</dbReference>
<protein>
    <recommendedName>
        <fullName evidence="2">Nephrocystin 3-like N-terminal domain-containing protein</fullName>
    </recommendedName>
</protein>
<keyword evidence="1" id="KW-0677">Repeat</keyword>
<dbReference type="OrthoDB" id="163438at2759"/>
<feature type="domain" description="Nephrocystin 3-like N-terminal" evidence="2">
    <location>
        <begin position="15"/>
        <end position="153"/>
    </location>
</feature>
<evidence type="ECO:0000256" key="1">
    <source>
        <dbReference type="ARBA" id="ARBA00022737"/>
    </source>
</evidence>
<dbReference type="RefSeq" id="XP_007869141.1">
    <property type="nucleotide sequence ID" value="XM_007870950.1"/>
</dbReference>
<accession>S7PY36</accession>